<dbReference type="AlphaFoldDB" id="A0A9W8U5T1"/>
<name>A0A9W8U5T1_9HYPO</name>
<dbReference type="EMBL" id="JAPDHF010000016">
    <property type="protein sequence ID" value="KAJ4007858.1"/>
    <property type="molecule type" value="Genomic_DNA"/>
</dbReference>
<evidence type="ECO:0000313" key="2">
    <source>
        <dbReference type="Proteomes" id="UP001152130"/>
    </source>
</evidence>
<evidence type="ECO:0000313" key="1">
    <source>
        <dbReference type="EMBL" id="KAJ4007858.1"/>
    </source>
</evidence>
<accession>A0A9W8U5T1</accession>
<dbReference type="Proteomes" id="UP001152130">
    <property type="component" value="Unassembled WGS sequence"/>
</dbReference>
<protein>
    <submittedName>
        <fullName evidence="1">Uncharacterized protein</fullName>
    </submittedName>
</protein>
<comment type="caution">
    <text evidence="1">The sequence shown here is derived from an EMBL/GenBank/DDBJ whole genome shotgun (WGS) entry which is preliminary data.</text>
</comment>
<organism evidence="1 2">
    <name type="scientific">Fusarium irregulare</name>
    <dbReference type="NCBI Taxonomy" id="2494466"/>
    <lineage>
        <taxon>Eukaryota</taxon>
        <taxon>Fungi</taxon>
        <taxon>Dikarya</taxon>
        <taxon>Ascomycota</taxon>
        <taxon>Pezizomycotina</taxon>
        <taxon>Sordariomycetes</taxon>
        <taxon>Hypocreomycetidae</taxon>
        <taxon>Hypocreales</taxon>
        <taxon>Nectriaceae</taxon>
        <taxon>Fusarium</taxon>
        <taxon>Fusarium incarnatum-equiseti species complex</taxon>
    </lineage>
</organism>
<proteinExistence type="predicted"/>
<sequence>MRTRQNNTFDHTPNEYHEPNRLEASLLVMTQSVSNASGNKLGHLPMFCKHTWLFYHLYILTVLKGVFCFPLKEIPVTVYNVGWIFTERQAYCHRLHVFDEETQDGPVMKKTDKFSRRPA</sequence>
<gene>
    <name evidence="1" type="ORF">NW766_009667</name>
</gene>
<keyword evidence="2" id="KW-1185">Reference proteome</keyword>
<reference evidence="1" key="1">
    <citation type="submission" date="2022-10" db="EMBL/GenBank/DDBJ databases">
        <title>Fusarium specimens isolated from Avocado Roots.</title>
        <authorList>
            <person name="Stajich J."/>
            <person name="Roper C."/>
            <person name="Heimlech-Rivalta G."/>
        </authorList>
    </citation>
    <scope>NUCLEOTIDE SEQUENCE</scope>
    <source>
        <strain evidence="1">CF00143</strain>
    </source>
</reference>